<comment type="caution">
    <text evidence="2">The sequence shown here is derived from an EMBL/GenBank/DDBJ whole genome shotgun (WGS) entry which is preliminary data.</text>
</comment>
<evidence type="ECO:0000256" key="1">
    <source>
        <dbReference type="SAM" id="Phobius"/>
    </source>
</evidence>
<organism evidence="2 3">
    <name type="scientific">Christiangramia sabulilitoris</name>
    <dbReference type="NCBI Taxonomy" id="2583991"/>
    <lineage>
        <taxon>Bacteria</taxon>
        <taxon>Pseudomonadati</taxon>
        <taxon>Bacteroidota</taxon>
        <taxon>Flavobacteriia</taxon>
        <taxon>Flavobacteriales</taxon>
        <taxon>Flavobacteriaceae</taxon>
        <taxon>Christiangramia</taxon>
    </lineage>
</organism>
<dbReference type="Proteomes" id="UP000315131">
    <property type="component" value="Unassembled WGS sequence"/>
</dbReference>
<evidence type="ECO:0008006" key="4">
    <source>
        <dbReference type="Google" id="ProtNLM"/>
    </source>
</evidence>
<keyword evidence="1" id="KW-0812">Transmembrane</keyword>
<evidence type="ECO:0000313" key="2">
    <source>
        <dbReference type="EMBL" id="TRO66850.1"/>
    </source>
</evidence>
<feature type="transmembrane region" description="Helical" evidence="1">
    <location>
        <begin position="52"/>
        <end position="78"/>
    </location>
</feature>
<evidence type="ECO:0000313" key="3">
    <source>
        <dbReference type="Proteomes" id="UP000315131"/>
    </source>
</evidence>
<protein>
    <recommendedName>
        <fullName evidence="4">DUF4064 domain-containing protein</fullName>
    </recommendedName>
</protein>
<dbReference type="AlphaFoldDB" id="A0A550I799"/>
<keyword evidence="1" id="KW-1133">Transmembrane helix</keyword>
<keyword evidence="3" id="KW-1185">Reference proteome</keyword>
<sequence length="134" mass="15203">MHKVDHNLGIFKILYIIKGIIILLFSILPLIFLIFGAVLFQENQYSSDDSAFGGIMIMIIGCTLFLFLFVLGILTMLTAKYLGEKKNYDFIFVMAIINCLTGILGIIMGIFTILELTKPDVKRLFVKQTREISE</sequence>
<proteinExistence type="predicted"/>
<dbReference type="RefSeq" id="WP_143409629.1">
    <property type="nucleotide sequence ID" value="NZ_VHSF01000001.1"/>
</dbReference>
<keyword evidence="1" id="KW-0472">Membrane</keyword>
<name>A0A550I799_9FLAO</name>
<dbReference type="OrthoDB" id="1452126at2"/>
<feature type="transmembrane region" description="Helical" evidence="1">
    <location>
        <begin position="20"/>
        <end position="40"/>
    </location>
</feature>
<feature type="transmembrane region" description="Helical" evidence="1">
    <location>
        <begin position="90"/>
        <end position="114"/>
    </location>
</feature>
<gene>
    <name evidence="2" type="ORF">FGM01_02860</name>
</gene>
<accession>A0A550I799</accession>
<dbReference type="EMBL" id="VHSF01000001">
    <property type="protein sequence ID" value="TRO66850.1"/>
    <property type="molecule type" value="Genomic_DNA"/>
</dbReference>
<reference evidence="2 3" key="1">
    <citation type="submission" date="2019-06" db="EMBL/GenBank/DDBJ databases">
        <title>Gramella sabulilitoris sp. nov., isolated from a marine sand.</title>
        <authorList>
            <person name="Yoon J.-H."/>
        </authorList>
    </citation>
    <scope>NUCLEOTIDE SEQUENCE [LARGE SCALE GENOMIC DNA]</scope>
    <source>
        <strain evidence="2 3">HSMS-1</strain>
    </source>
</reference>